<evidence type="ECO:0000313" key="1">
    <source>
        <dbReference type="EMBL" id="GJS52698.1"/>
    </source>
</evidence>
<protein>
    <submittedName>
        <fullName evidence="1">Uncharacterized protein</fullName>
    </submittedName>
</protein>
<comment type="caution">
    <text evidence="1">The sequence shown here is derived from an EMBL/GenBank/DDBJ whole genome shotgun (WGS) entry which is preliminary data.</text>
</comment>
<evidence type="ECO:0000313" key="2">
    <source>
        <dbReference type="Proteomes" id="UP001151760"/>
    </source>
</evidence>
<organism evidence="1 2">
    <name type="scientific">Tanacetum coccineum</name>
    <dbReference type="NCBI Taxonomy" id="301880"/>
    <lineage>
        <taxon>Eukaryota</taxon>
        <taxon>Viridiplantae</taxon>
        <taxon>Streptophyta</taxon>
        <taxon>Embryophyta</taxon>
        <taxon>Tracheophyta</taxon>
        <taxon>Spermatophyta</taxon>
        <taxon>Magnoliopsida</taxon>
        <taxon>eudicotyledons</taxon>
        <taxon>Gunneridae</taxon>
        <taxon>Pentapetalae</taxon>
        <taxon>asterids</taxon>
        <taxon>campanulids</taxon>
        <taxon>Asterales</taxon>
        <taxon>Asteraceae</taxon>
        <taxon>Asteroideae</taxon>
        <taxon>Anthemideae</taxon>
        <taxon>Anthemidinae</taxon>
        <taxon>Tanacetum</taxon>
    </lineage>
</organism>
<proteinExistence type="predicted"/>
<reference evidence="1" key="2">
    <citation type="submission" date="2022-01" db="EMBL/GenBank/DDBJ databases">
        <authorList>
            <person name="Yamashiro T."/>
            <person name="Shiraishi A."/>
            <person name="Satake H."/>
            <person name="Nakayama K."/>
        </authorList>
    </citation>
    <scope>NUCLEOTIDE SEQUENCE</scope>
</reference>
<name>A0ABQ4WIK4_9ASTR</name>
<dbReference type="EMBL" id="BQNB010008673">
    <property type="protein sequence ID" value="GJS52698.1"/>
    <property type="molecule type" value="Genomic_DNA"/>
</dbReference>
<gene>
    <name evidence="1" type="ORF">Tco_0626060</name>
</gene>
<keyword evidence="2" id="KW-1185">Reference proteome</keyword>
<reference evidence="1" key="1">
    <citation type="journal article" date="2022" name="Int. J. Mol. Sci.">
        <title>Draft Genome of Tanacetum Coccineum: Genomic Comparison of Closely Related Tanacetum-Family Plants.</title>
        <authorList>
            <person name="Yamashiro T."/>
            <person name="Shiraishi A."/>
            <person name="Nakayama K."/>
            <person name="Satake H."/>
        </authorList>
    </citation>
    <scope>NUCLEOTIDE SEQUENCE</scope>
</reference>
<dbReference type="Proteomes" id="UP001151760">
    <property type="component" value="Unassembled WGS sequence"/>
</dbReference>
<sequence length="349" mass="38544">MGTMASFIDLQLILRLTISPNVSSLYDTLSLRSVDCFCRIARSVLGLYNATYSASAEDIAVQFCFFDIQLTSLSPRNYSSSKGTEGNSNHVVTDSVFLLKLAVATASAKMIMDSLEAESIAFEQPKPEYGSIFRPRHSVQVFEESDLSGSLMLQCLRCCYRSLDEKVYRAITMLVLVDALAMILIGVDEVVFEEILLCIEIRYTITCLNPLWLPAFLAIVSKSLAVNALYSHLVAIRNATVLLSPTQLSSKVVVGRFVQLLKILSKEVPVFFCLSYPSNAFVSVWKKIACLMVYSMFEDFACLYGRMFSAASSAAMSIIGGRSFEPAAIILLCIWLSVEDVLTGVDMLT</sequence>
<accession>A0ABQ4WIK4</accession>